<organism evidence="2 3">
    <name type="scientific">Coprinopsis marcescibilis</name>
    <name type="common">Agaric fungus</name>
    <name type="synonym">Psathyrella marcescibilis</name>
    <dbReference type="NCBI Taxonomy" id="230819"/>
    <lineage>
        <taxon>Eukaryota</taxon>
        <taxon>Fungi</taxon>
        <taxon>Dikarya</taxon>
        <taxon>Basidiomycota</taxon>
        <taxon>Agaricomycotina</taxon>
        <taxon>Agaricomycetes</taxon>
        <taxon>Agaricomycetidae</taxon>
        <taxon>Agaricales</taxon>
        <taxon>Agaricineae</taxon>
        <taxon>Psathyrellaceae</taxon>
        <taxon>Coprinopsis</taxon>
    </lineage>
</organism>
<dbReference type="Proteomes" id="UP000307440">
    <property type="component" value="Unassembled WGS sequence"/>
</dbReference>
<feature type="region of interest" description="Disordered" evidence="1">
    <location>
        <begin position="1"/>
        <end position="23"/>
    </location>
</feature>
<dbReference type="InterPro" id="IPR036322">
    <property type="entry name" value="WD40_repeat_dom_sf"/>
</dbReference>
<dbReference type="Gene3D" id="2.130.10.10">
    <property type="entry name" value="YVTN repeat-like/Quinoprotein amine dehydrogenase"/>
    <property type="match status" value="1"/>
</dbReference>
<evidence type="ECO:0000313" key="2">
    <source>
        <dbReference type="EMBL" id="TFK30610.1"/>
    </source>
</evidence>
<gene>
    <name evidence="2" type="ORF">FA15DRAFT_662611</name>
</gene>
<feature type="compositionally biased region" description="Low complexity" evidence="1">
    <location>
        <begin position="14"/>
        <end position="23"/>
    </location>
</feature>
<evidence type="ECO:0000313" key="3">
    <source>
        <dbReference type="Proteomes" id="UP000307440"/>
    </source>
</evidence>
<proteinExistence type="predicted"/>
<dbReference type="EMBL" id="ML210146">
    <property type="protein sequence ID" value="TFK30610.1"/>
    <property type="molecule type" value="Genomic_DNA"/>
</dbReference>
<evidence type="ECO:0008006" key="4">
    <source>
        <dbReference type="Google" id="ProtNLM"/>
    </source>
</evidence>
<reference evidence="2 3" key="1">
    <citation type="journal article" date="2019" name="Nat. Ecol. Evol.">
        <title>Megaphylogeny resolves global patterns of mushroom evolution.</title>
        <authorList>
            <person name="Varga T."/>
            <person name="Krizsan K."/>
            <person name="Foldi C."/>
            <person name="Dima B."/>
            <person name="Sanchez-Garcia M."/>
            <person name="Sanchez-Ramirez S."/>
            <person name="Szollosi G.J."/>
            <person name="Szarkandi J.G."/>
            <person name="Papp V."/>
            <person name="Albert L."/>
            <person name="Andreopoulos W."/>
            <person name="Angelini C."/>
            <person name="Antonin V."/>
            <person name="Barry K.W."/>
            <person name="Bougher N.L."/>
            <person name="Buchanan P."/>
            <person name="Buyck B."/>
            <person name="Bense V."/>
            <person name="Catcheside P."/>
            <person name="Chovatia M."/>
            <person name="Cooper J."/>
            <person name="Damon W."/>
            <person name="Desjardin D."/>
            <person name="Finy P."/>
            <person name="Geml J."/>
            <person name="Haridas S."/>
            <person name="Hughes K."/>
            <person name="Justo A."/>
            <person name="Karasinski D."/>
            <person name="Kautmanova I."/>
            <person name="Kiss B."/>
            <person name="Kocsube S."/>
            <person name="Kotiranta H."/>
            <person name="LaButti K.M."/>
            <person name="Lechner B.E."/>
            <person name="Liimatainen K."/>
            <person name="Lipzen A."/>
            <person name="Lukacs Z."/>
            <person name="Mihaltcheva S."/>
            <person name="Morgado L.N."/>
            <person name="Niskanen T."/>
            <person name="Noordeloos M.E."/>
            <person name="Ohm R.A."/>
            <person name="Ortiz-Santana B."/>
            <person name="Ovrebo C."/>
            <person name="Racz N."/>
            <person name="Riley R."/>
            <person name="Savchenko A."/>
            <person name="Shiryaev A."/>
            <person name="Soop K."/>
            <person name="Spirin V."/>
            <person name="Szebenyi C."/>
            <person name="Tomsovsky M."/>
            <person name="Tulloss R.E."/>
            <person name="Uehling J."/>
            <person name="Grigoriev I.V."/>
            <person name="Vagvolgyi C."/>
            <person name="Papp T."/>
            <person name="Martin F.M."/>
            <person name="Miettinen O."/>
            <person name="Hibbett D.S."/>
            <person name="Nagy L.G."/>
        </authorList>
    </citation>
    <scope>NUCLEOTIDE SEQUENCE [LARGE SCALE GENOMIC DNA]</scope>
    <source>
        <strain evidence="2 3">CBS 121175</strain>
    </source>
</reference>
<name>A0A5C3LCX4_COPMA</name>
<dbReference type="SUPFAM" id="SSF50978">
    <property type="entry name" value="WD40 repeat-like"/>
    <property type="match status" value="1"/>
</dbReference>
<evidence type="ECO:0000256" key="1">
    <source>
        <dbReference type="SAM" id="MobiDB-lite"/>
    </source>
</evidence>
<dbReference type="AlphaFoldDB" id="A0A5C3LCX4"/>
<keyword evidence="3" id="KW-1185">Reference proteome</keyword>
<protein>
    <recommendedName>
        <fullName evidence="4">WD40 repeat-like protein</fullName>
    </recommendedName>
</protein>
<accession>A0A5C3LCX4</accession>
<feature type="compositionally biased region" description="Acidic residues" evidence="1">
    <location>
        <begin position="1"/>
        <end position="12"/>
    </location>
</feature>
<dbReference type="InterPro" id="IPR015943">
    <property type="entry name" value="WD40/YVTN_repeat-like_dom_sf"/>
</dbReference>
<sequence>MPADNETMDVDTESPAVASTSSSSAQYKLRYILSGHQSSISSLKFSADGSMLASAGNVCHGRLLESKE</sequence>
<dbReference type="OrthoDB" id="674604at2759"/>